<dbReference type="Pfam" id="PF01268">
    <property type="entry name" value="FTHFS"/>
    <property type="match status" value="1"/>
</dbReference>
<comment type="similarity">
    <text evidence="3">In the C-terminal section; belongs to the formate--tetrahydrofolate ligase family.</text>
</comment>
<dbReference type="PROSITE" id="PS00722">
    <property type="entry name" value="FTHFS_2"/>
    <property type="match status" value="1"/>
</dbReference>
<dbReference type="GO" id="GO:0005524">
    <property type="term" value="F:ATP binding"/>
    <property type="evidence" value="ECO:0007669"/>
    <property type="project" value="UniProtKB-KW"/>
</dbReference>
<dbReference type="GO" id="GO:0004329">
    <property type="term" value="F:formate-tetrahydrofolate ligase activity"/>
    <property type="evidence" value="ECO:0007669"/>
    <property type="project" value="UniProtKB-EC"/>
</dbReference>
<keyword evidence="8" id="KW-0547">Nucleotide-binding</keyword>
<dbReference type="GeneTree" id="ENSGT00940000157477"/>
<dbReference type="FunFam" id="3.40.50.300:FF:001859">
    <property type="entry name" value="Formate--tetrahydrofolate ligase"/>
    <property type="match status" value="1"/>
</dbReference>
<dbReference type="InterPro" id="IPR000672">
    <property type="entry name" value="THF_DH/CycHdrlase"/>
</dbReference>
<name>A0A4W6CMZ1_LATCA</name>
<evidence type="ECO:0000313" key="11">
    <source>
        <dbReference type="Ensembl" id="ENSLCAP00010013685.1"/>
    </source>
</evidence>
<dbReference type="GO" id="GO:0004477">
    <property type="term" value="F:methenyltetrahydrofolate cyclohydrolase activity"/>
    <property type="evidence" value="ECO:0007669"/>
    <property type="project" value="TreeGrafter"/>
</dbReference>
<dbReference type="PANTHER" id="PTHR48099:SF12">
    <property type="entry name" value="MONOFUNCTIONAL C1-TETRAHYDROFOLATE SYNTHASE, MITOCHONDRIAL"/>
    <property type="match status" value="1"/>
</dbReference>
<evidence type="ECO:0000313" key="12">
    <source>
        <dbReference type="Proteomes" id="UP000314980"/>
    </source>
</evidence>
<dbReference type="Pfam" id="PF00763">
    <property type="entry name" value="THF_DHG_CYH"/>
    <property type="match status" value="1"/>
</dbReference>
<keyword evidence="6" id="KW-0554">One-carbon metabolism</keyword>
<dbReference type="FunFam" id="1.10.8.770:FF:000001">
    <property type="entry name" value="Methylenetetrahydrofolate dehydrogenase (NADP+ dependent) 1 like"/>
    <property type="match status" value="1"/>
</dbReference>
<keyword evidence="12" id="KW-1185">Reference proteome</keyword>
<dbReference type="Gene3D" id="3.40.50.720">
    <property type="entry name" value="NAD(P)-binding Rossmann-like Domain"/>
    <property type="match status" value="1"/>
</dbReference>
<evidence type="ECO:0000256" key="2">
    <source>
        <dbReference type="ARBA" id="ARBA00005559"/>
    </source>
</evidence>
<gene>
    <name evidence="11" type="primary">MTHFD1L</name>
</gene>
<evidence type="ECO:0000256" key="4">
    <source>
        <dbReference type="ARBA" id="ARBA00011738"/>
    </source>
</evidence>
<evidence type="ECO:0000256" key="7">
    <source>
        <dbReference type="ARBA" id="ARBA00022598"/>
    </source>
</evidence>
<dbReference type="SUPFAM" id="SSF51735">
    <property type="entry name" value="NAD(P)-binding Rossmann-fold domains"/>
    <property type="match status" value="1"/>
</dbReference>
<dbReference type="GO" id="GO:0046394">
    <property type="term" value="P:carboxylic acid biosynthetic process"/>
    <property type="evidence" value="ECO:0007669"/>
    <property type="project" value="UniProtKB-ARBA"/>
</dbReference>
<dbReference type="PROSITE" id="PS00721">
    <property type="entry name" value="FTHFS_1"/>
    <property type="match status" value="1"/>
</dbReference>
<dbReference type="CDD" id="cd00477">
    <property type="entry name" value="FTHFS"/>
    <property type="match status" value="1"/>
</dbReference>
<dbReference type="Gene3D" id="3.10.410.10">
    <property type="entry name" value="Formyltetrahydrofolate synthetase, domain 3"/>
    <property type="match status" value="1"/>
</dbReference>
<feature type="domain" description="Tetrahydrofolate dehydrogenase/cyclohydrolase catalytic" evidence="10">
    <location>
        <begin position="13"/>
        <end position="75"/>
    </location>
</feature>
<reference evidence="11" key="2">
    <citation type="submission" date="2025-08" db="UniProtKB">
        <authorList>
            <consortium name="Ensembl"/>
        </authorList>
    </citation>
    <scope>IDENTIFICATION</scope>
</reference>
<dbReference type="Gene3D" id="3.40.50.300">
    <property type="entry name" value="P-loop containing nucleotide triphosphate hydrolases"/>
    <property type="match status" value="2"/>
</dbReference>
<evidence type="ECO:0000256" key="1">
    <source>
        <dbReference type="ARBA" id="ARBA00004777"/>
    </source>
</evidence>
<protein>
    <recommendedName>
        <fullName evidence="5">formate--tetrahydrofolate ligase</fullName>
        <ecNumber evidence="5">6.3.4.3</ecNumber>
    </recommendedName>
</protein>
<dbReference type="InterPro" id="IPR000559">
    <property type="entry name" value="Formate_THF_ligase"/>
</dbReference>
<organism evidence="11 12">
    <name type="scientific">Lates calcarifer</name>
    <name type="common">Barramundi</name>
    <name type="synonym">Holocentrus calcarifer</name>
    <dbReference type="NCBI Taxonomy" id="8187"/>
    <lineage>
        <taxon>Eukaryota</taxon>
        <taxon>Metazoa</taxon>
        <taxon>Chordata</taxon>
        <taxon>Craniata</taxon>
        <taxon>Vertebrata</taxon>
        <taxon>Euteleostomi</taxon>
        <taxon>Actinopterygii</taxon>
        <taxon>Neopterygii</taxon>
        <taxon>Teleostei</taxon>
        <taxon>Neoteleostei</taxon>
        <taxon>Acanthomorphata</taxon>
        <taxon>Carangaria</taxon>
        <taxon>Carangaria incertae sedis</taxon>
        <taxon>Centropomidae</taxon>
        <taxon>Lates</taxon>
    </lineage>
</organism>
<dbReference type="InterPro" id="IPR046346">
    <property type="entry name" value="Aminoacid_DH-like_N_sf"/>
</dbReference>
<keyword evidence="9" id="KW-0067">ATP-binding</keyword>
<dbReference type="Gene3D" id="1.10.8.770">
    <property type="match status" value="1"/>
</dbReference>
<evidence type="ECO:0000256" key="5">
    <source>
        <dbReference type="ARBA" id="ARBA00012295"/>
    </source>
</evidence>
<dbReference type="EC" id="6.3.4.3" evidence="5"/>
<comment type="similarity">
    <text evidence="2">In the N-terminal section; belongs to the tetrahydrofolate dehydrogenase/cyclohydrolase family.</text>
</comment>
<comment type="subunit">
    <text evidence="4">Homodimer.</text>
</comment>
<dbReference type="UniPathway" id="UPA00193"/>
<dbReference type="InterPro" id="IPR027417">
    <property type="entry name" value="P-loop_NTPase"/>
</dbReference>
<evidence type="ECO:0000256" key="9">
    <source>
        <dbReference type="ARBA" id="ARBA00022840"/>
    </source>
</evidence>
<dbReference type="SUPFAM" id="SSF53223">
    <property type="entry name" value="Aminoacid dehydrogenase-like, N-terminal domain"/>
    <property type="match status" value="1"/>
</dbReference>
<dbReference type="InterPro" id="IPR036291">
    <property type="entry name" value="NAD(P)-bd_dom_sf"/>
</dbReference>
<evidence type="ECO:0000256" key="8">
    <source>
        <dbReference type="ARBA" id="ARBA00022741"/>
    </source>
</evidence>
<dbReference type="InterPro" id="IPR020630">
    <property type="entry name" value="THF_DH/CycHdrlase_cat_dom"/>
</dbReference>
<reference evidence="12" key="1">
    <citation type="submission" date="2015-09" db="EMBL/GenBank/DDBJ databases">
        <authorList>
            <person name="Sai Rama Sridatta P."/>
        </authorList>
    </citation>
    <scope>NUCLEOTIDE SEQUENCE [LARGE SCALE GENOMIC DNA]</scope>
</reference>
<dbReference type="AlphaFoldDB" id="A0A4W6CMZ1"/>
<evidence type="ECO:0000256" key="3">
    <source>
        <dbReference type="ARBA" id="ARBA00006985"/>
    </source>
</evidence>
<keyword evidence="7" id="KW-0436">Ligase</keyword>
<accession>A0A4W6CMZ1</accession>
<dbReference type="SUPFAM" id="SSF52540">
    <property type="entry name" value="P-loop containing nucleoside triphosphate hydrolases"/>
    <property type="match status" value="1"/>
</dbReference>
<reference evidence="11" key="3">
    <citation type="submission" date="2025-09" db="UniProtKB">
        <authorList>
            <consortium name="Ensembl"/>
        </authorList>
    </citation>
    <scope>IDENTIFICATION</scope>
</reference>
<dbReference type="FunFam" id="3.40.50.300:FF:000556">
    <property type="entry name" value="Methylenetetrahydrofolate dehydrogenase (NADP+ dependent) 1 like"/>
    <property type="match status" value="1"/>
</dbReference>
<dbReference type="GO" id="GO:0035999">
    <property type="term" value="P:tetrahydrofolate interconversion"/>
    <property type="evidence" value="ECO:0007669"/>
    <property type="project" value="UniProtKB-UniPathway"/>
</dbReference>
<dbReference type="PANTHER" id="PTHR48099">
    <property type="entry name" value="C-1-TETRAHYDROFOLATE SYNTHASE, CYTOPLASMIC-RELATED"/>
    <property type="match status" value="1"/>
</dbReference>
<comment type="pathway">
    <text evidence="1">One-carbon metabolism; tetrahydrofolate interconversion.</text>
</comment>
<evidence type="ECO:0000259" key="10">
    <source>
        <dbReference type="Pfam" id="PF00763"/>
    </source>
</evidence>
<dbReference type="Ensembl" id="ENSLCAT00010013982.1">
    <property type="protein sequence ID" value="ENSLCAP00010013685.1"/>
    <property type="gene ID" value="ENSLCAG00010006481.1"/>
</dbReference>
<dbReference type="Proteomes" id="UP000314980">
    <property type="component" value="Unassembled WGS sequence"/>
</dbReference>
<proteinExistence type="inferred from homology"/>
<sequence length="842" mass="91307">MQQFKQLTISLSICPQIGLNITQICLAKECSEDEIVEEVLKLNEDPRVHGVYLHLPPASLTSRVLNTLKPEKDIDGISDLNMGRLVRGDLSKGFVSPLASAVLDLLEKHDVPLEGKTVLLVGGEGPLGLALQCLIERRGMAALKSNWSSESLQRQVMQADAVVLLGAGNLDIPPTWFRPRAAVIRCEPTLGSGIAEYVVINVVHSCSRWIQEQQYRPWHLRSLKLQPLTPVPSDIEISRAQTPKPVNQLAEEIGLLPEELEAYGRSKAKVRLSLLDRLHAQPDGKYVLVAGITPTPLGEGKSTVTIGLVQALSAHLKLNSFACLRQPSQGPTFGVKGGAAGGGYAQVIPMEEVRHTDRLIVFNLHLTGDIHAITAANNLVAAAIDARMLHEATQSDKALYNRLVPSVNGVRRFSPIQISKRLGINKTDPAALTPQEVSTFVRLDLDPSKITWQRVVDTNDRFLRKITVGQASTEKGQYQRGMQCISPICLLEDMKNRLARIVVGTSRSGQPVTTEDLVCYCVVFSFRDWKTLESGTPVFVHAGPFANIAHGNSSVLADKLALKLVGRDGFVVTEAGFGADIGMEKFFNIKCRASGLRPNVVVLVATVRALKMHGGGPNVSAGAPLPKEYIDENLSLVAGGCHSNLRKQIQIAHLFGVPVVVALNVFTTDTKAEIDLVCQIAKECGASDAVPCHHWAQGGRGSLELAQAVNEAASRSSKFQFLYNTETPIAEKIKTIAQKVYGADDIELSPAAKAKIDYYNQQGYGSLPICMAKTHLSLSHMPDKKGAPTGFVLPIRDVRASVGAGFIYPLVGTMSTMPGLPTRPCFYDIDLDPATEEITGLF</sequence>
<dbReference type="Gene3D" id="3.40.50.10860">
    <property type="entry name" value="Leucine Dehydrogenase, chain A, domain 1"/>
    <property type="match status" value="1"/>
</dbReference>
<dbReference type="GO" id="GO:0004488">
    <property type="term" value="F:methylenetetrahydrofolate dehydrogenase (NADP+) activity"/>
    <property type="evidence" value="ECO:0007669"/>
    <property type="project" value="InterPro"/>
</dbReference>
<dbReference type="InterPro" id="IPR020628">
    <property type="entry name" value="Formate_THF_ligase_CS"/>
</dbReference>
<dbReference type="FunFam" id="3.10.410.10:FF:000001">
    <property type="entry name" value="Putative formate--tetrahydrofolate ligase"/>
    <property type="match status" value="1"/>
</dbReference>
<dbReference type="GO" id="GO:0005829">
    <property type="term" value="C:cytosol"/>
    <property type="evidence" value="ECO:0007669"/>
    <property type="project" value="TreeGrafter"/>
</dbReference>
<dbReference type="PRINTS" id="PR00085">
    <property type="entry name" value="THFDHDRGNASE"/>
</dbReference>
<evidence type="ECO:0000256" key="6">
    <source>
        <dbReference type="ARBA" id="ARBA00022563"/>
    </source>
</evidence>